<protein>
    <recommendedName>
        <fullName evidence="3">Reverse transcriptase domain-containing protein</fullName>
    </recommendedName>
</protein>
<dbReference type="Proteomes" id="UP001054837">
    <property type="component" value="Unassembled WGS sequence"/>
</dbReference>
<evidence type="ECO:0000313" key="2">
    <source>
        <dbReference type="Proteomes" id="UP001054837"/>
    </source>
</evidence>
<sequence length="226" mass="26104">MNVSLPPIEEEVEVDRGGEDQTQKAVHICMSLISFTHYDRLSPGGTNLGPITLHDTVFNILKYHFVQRDYEENIQANSFTHDDFMALDALEIERVVLNMKTNKAPGFDLIPGEIIKELFYSNKPWFVNIFNQLLKNGIFPAIWKLAKIVLIPKPGKDLTSPAHYRSICLLPTWGKIDDKVIANRIVYYLETRKYFSSNQYGFRRRKSTINALENIKSYIDQAYVEN</sequence>
<organism evidence="1 2">
    <name type="scientific">Caerostris darwini</name>
    <dbReference type="NCBI Taxonomy" id="1538125"/>
    <lineage>
        <taxon>Eukaryota</taxon>
        <taxon>Metazoa</taxon>
        <taxon>Ecdysozoa</taxon>
        <taxon>Arthropoda</taxon>
        <taxon>Chelicerata</taxon>
        <taxon>Arachnida</taxon>
        <taxon>Araneae</taxon>
        <taxon>Araneomorphae</taxon>
        <taxon>Entelegynae</taxon>
        <taxon>Araneoidea</taxon>
        <taxon>Araneidae</taxon>
        <taxon>Caerostris</taxon>
    </lineage>
</organism>
<reference evidence="1 2" key="1">
    <citation type="submission" date="2021-06" db="EMBL/GenBank/DDBJ databases">
        <title>Caerostris darwini draft genome.</title>
        <authorList>
            <person name="Kono N."/>
            <person name="Arakawa K."/>
        </authorList>
    </citation>
    <scope>NUCLEOTIDE SEQUENCE [LARGE SCALE GENOMIC DNA]</scope>
</reference>
<accession>A0AAV4RPD1</accession>
<dbReference type="EMBL" id="BPLQ01006520">
    <property type="protein sequence ID" value="GIY23227.1"/>
    <property type="molecule type" value="Genomic_DNA"/>
</dbReference>
<proteinExistence type="predicted"/>
<dbReference type="AlphaFoldDB" id="A0AAV4RPD1"/>
<name>A0AAV4RPD1_9ARAC</name>
<evidence type="ECO:0008006" key="3">
    <source>
        <dbReference type="Google" id="ProtNLM"/>
    </source>
</evidence>
<keyword evidence="2" id="KW-1185">Reference proteome</keyword>
<comment type="caution">
    <text evidence="1">The sequence shown here is derived from an EMBL/GenBank/DDBJ whole genome shotgun (WGS) entry which is preliminary data.</text>
</comment>
<dbReference type="PANTHER" id="PTHR19446">
    <property type="entry name" value="REVERSE TRANSCRIPTASES"/>
    <property type="match status" value="1"/>
</dbReference>
<gene>
    <name evidence="1" type="primary">R1A1-elementORF2_680</name>
    <name evidence="1" type="ORF">CDAR_458111</name>
</gene>
<evidence type="ECO:0000313" key="1">
    <source>
        <dbReference type="EMBL" id="GIY23227.1"/>
    </source>
</evidence>